<comment type="similarity">
    <text evidence="1 2">Belongs to the small heat shock protein (HSP20) family.</text>
</comment>
<dbReference type="PROSITE" id="PS01031">
    <property type="entry name" value="SHSP"/>
    <property type="match status" value="1"/>
</dbReference>
<name>A0A1G2F687_9BACT</name>
<dbReference type="Proteomes" id="UP000177810">
    <property type="component" value="Unassembled WGS sequence"/>
</dbReference>
<dbReference type="STRING" id="1801990.A2V69_03915"/>
<evidence type="ECO:0000259" key="4">
    <source>
        <dbReference type="PROSITE" id="PS51203"/>
    </source>
</evidence>
<dbReference type="CDD" id="cd06464">
    <property type="entry name" value="ACD_sHsps-like"/>
    <property type="match status" value="1"/>
</dbReference>
<dbReference type="Pfam" id="PF00011">
    <property type="entry name" value="HSP20"/>
    <property type="match status" value="1"/>
</dbReference>
<accession>A0A1G2F687</accession>
<feature type="domain" description="SHSP" evidence="3">
    <location>
        <begin position="94"/>
        <end position="206"/>
    </location>
</feature>
<organism evidence="5 6">
    <name type="scientific">Candidatus Portnoybacteria bacterium RBG_13_40_8</name>
    <dbReference type="NCBI Taxonomy" id="1801990"/>
    <lineage>
        <taxon>Bacteria</taxon>
        <taxon>Candidatus Portnoyibacteriota</taxon>
    </lineage>
</organism>
<proteinExistence type="inferred from homology"/>
<dbReference type="EMBL" id="MHMT01000006">
    <property type="protein sequence ID" value="OGZ33061.1"/>
    <property type="molecule type" value="Genomic_DNA"/>
</dbReference>
<dbReference type="Gene3D" id="2.60.40.790">
    <property type="match status" value="1"/>
</dbReference>
<comment type="caution">
    <text evidence="5">The sequence shown here is derived from an EMBL/GenBank/DDBJ whole genome shotgun (WGS) entry which is preliminary data.</text>
</comment>
<dbReference type="InterPro" id="IPR007052">
    <property type="entry name" value="CS_dom"/>
</dbReference>
<evidence type="ECO:0000256" key="1">
    <source>
        <dbReference type="PROSITE-ProRule" id="PRU00285"/>
    </source>
</evidence>
<evidence type="ECO:0000256" key="2">
    <source>
        <dbReference type="RuleBase" id="RU003616"/>
    </source>
</evidence>
<reference evidence="5 6" key="1">
    <citation type="journal article" date="2016" name="Nat. Commun.">
        <title>Thousands of microbial genomes shed light on interconnected biogeochemical processes in an aquifer system.</title>
        <authorList>
            <person name="Anantharaman K."/>
            <person name="Brown C.T."/>
            <person name="Hug L.A."/>
            <person name="Sharon I."/>
            <person name="Castelle C.J."/>
            <person name="Probst A.J."/>
            <person name="Thomas B.C."/>
            <person name="Singh A."/>
            <person name="Wilkins M.J."/>
            <person name="Karaoz U."/>
            <person name="Brodie E.L."/>
            <person name="Williams K.H."/>
            <person name="Hubbard S.S."/>
            <person name="Banfield J.F."/>
        </authorList>
    </citation>
    <scope>NUCLEOTIDE SEQUENCE [LARGE SCALE GENOMIC DNA]</scope>
</reference>
<protein>
    <submittedName>
        <fullName evidence="5">Uncharacterized protein</fullName>
    </submittedName>
</protein>
<dbReference type="PANTHER" id="PTHR11527">
    <property type="entry name" value="HEAT-SHOCK PROTEIN 20 FAMILY MEMBER"/>
    <property type="match status" value="1"/>
</dbReference>
<feature type="domain" description="CS" evidence="4">
    <location>
        <begin position="98"/>
        <end position="204"/>
    </location>
</feature>
<dbReference type="InterPro" id="IPR031107">
    <property type="entry name" value="Small_HSP"/>
</dbReference>
<dbReference type="SUPFAM" id="SSF49764">
    <property type="entry name" value="HSP20-like chaperones"/>
    <property type="match status" value="1"/>
</dbReference>
<sequence>MTASFFEKLTGASINEENIIREEPKQQIIPKKNLPKKVEKKKRKISPPNKLEEKITEEEIIKKEPLNMPKNKKIINQEESVPTETEEKGWLEEVEGEEGQLTIDVYQTDSDIVIKSTIAGVNPEDIDISITNDMVTIRGKRTKDEKISTEDYYYQELYWGAFSRSVILPVEVDADRAKASIKNGILSIQLPKSEKIKTKKISVKAEE</sequence>
<dbReference type="InterPro" id="IPR008978">
    <property type="entry name" value="HSP20-like_chaperone"/>
</dbReference>
<gene>
    <name evidence="5" type="ORF">A2V69_03915</name>
</gene>
<dbReference type="InterPro" id="IPR002068">
    <property type="entry name" value="A-crystallin/Hsp20_dom"/>
</dbReference>
<dbReference type="AlphaFoldDB" id="A0A1G2F687"/>
<evidence type="ECO:0000313" key="6">
    <source>
        <dbReference type="Proteomes" id="UP000177810"/>
    </source>
</evidence>
<dbReference type="PROSITE" id="PS51203">
    <property type="entry name" value="CS"/>
    <property type="match status" value="1"/>
</dbReference>
<evidence type="ECO:0000259" key="3">
    <source>
        <dbReference type="PROSITE" id="PS01031"/>
    </source>
</evidence>
<evidence type="ECO:0000313" key="5">
    <source>
        <dbReference type="EMBL" id="OGZ33061.1"/>
    </source>
</evidence>